<dbReference type="OrthoDB" id="3558741at2759"/>
<sequence length="332" mass="37414">MNSASESTVGVNTGILSVSDTVQPYIQKAMNKYHFNLAATPVSLFVPTNRPKGVEIQPKLSRHARNNILLAPGSFNPPTKRRHQFNIVAWFTFADPDDIVLTREKKYGDIILPQQLRYKMFAQVPELALMIASGWLHLLLGDMDGHIEVLRSMTDLIKESELDVKLVGFLGGDKLSMMSEPHLPSVFLTEWGPVDEFMIVNARRPVDFYSTGRDSDSRSGRPIDIPGCTKWEREVQAGDLEIVTEQERSLGVLWVCKALTVPGQPVIRFRASESSASNGISSTKIRQIMSESPDEELYEMLRDKVFSVELLVEWMLEHRKGSQTEALIEKLQ</sequence>
<organism evidence="1 2">
    <name type="scientific">Amylocarpus encephaloides</name>
    <dbReference type="NCBI Taxonomy" id="45428"/>
    <lineage>
        <taxon>Eukaryota</taxon>
        <taxon>Fungi</taxon>
        <taxon>Dikarya</taxon>
        <taxon>Ascomycota</taxon>
        <taxon>Pezizomycotina</taxon>
        <taxon>Leotiomycetes</taxon>
        <taxon>Helotiales</taxon>
        <taxon>Helotiales incertae sedis</taxon>
        <taxon>Amylocarpus</taxon>
    </lineage>
</organism>
<protein>
    <submittedName>
        <fullName evidence="1">Uncharacterized protein</fullName>
    </submittedName>
</protein>
<proteinExistence type="predicted"/>
<dbReference type="Proteomes" id="UP000824998">
    <property type="component" value="Unassembled WGS sequence"/>
</dbReference>
<name>A0A9P7YFR5_9HELO</name>
<evidence type="ECO:0000313" key="2">
    <source>
        <dbReference type="Proteomes" id="UP000824998"/>
    </source>
</evidence>
<dbReference type="AlphaFoldDB" id="A0A9P7YFR5"/>
<keyword evidence="2" id="KW-1185">Reference proteome</keyword>
<dbReference type="EMBL" id="MU251541">
    <property type="protein sequence ID" value="KAG9232586.1"/>
    <property type="molecule type" value="Genomic_DNA"/>
</dbReference>
<gene>
    <name evidence="1" type="ORF">BJ875DRAFT_514216</name>
</gene>
<reference evidence="1" key="1">
    <citation type="journal article" date="2021" name="IMA Fungus">
        <title>Genomic characterization of three marine fungi, including Emericellopsis atlantica sp. nov. with signatures of a generalist lifestyle and marine biomass degradation.</title>
        <authorList>
            <person name="Hagestad O.C."/>
            <person name="Hou L."/>
            <person name="Andersen J.H."/>
            <person name="Hansen E.H."/>
            <person name="Altermark B."/>
            <person name="Li C."/>
            <person name="Kuhnert E."/>
            <person name="Cox R.J."/>
            <person name="Crous P.W."/>
            <person name="Spatafora J.W."/>
            <person name="Lail K."/>
            <person name="Amirebrahimi M."/>
            <person name="Lipzen A."/>
            <person name="Pangilinan J."/>
            <person name="Andreopoulos W."/>
            <person name="Hayes R.D."/>
            <person name="Ng V."/>
            <person name="Grigoriev I.V."/>
            <person name="Jackson S.A."/>
            <person name="Sutton T.D.S."/>
            <person name="Dobson A.D.W."/>
            <person name="Rama T."/>
        </authorList>
    </citation>
    <scope>NUCLEOTIDE SEQUENCE</scope>
    <source>
        <strain evidence="1">TRa018bII</strain>
    </source>
</reference>
<evidence type="ECO:0000313" key="1">
    <source>
        <dbReference type="EMBL" id="KAG9232586.1"/>
    </source>
</evidence>
<comment type="caution">
    <text evidence="1">The sequence shown here is derived from an EMBL/GenBank/DDBJ whole genome shotgun (WGS) entry which is preliminary data.</text>
</comment>
<accession>A0A9P7YFR5</accession>